<gene>
    <name evidence="1" type="ORF">SAMN06265174_10970</name>
</gene>
<organism evidence="1 2">
    <name type="scientific">Dietzia kunjamensis subsp. schimae</name>
    <dbReference type="NCBI Taxonomy" id="498198"/>
    <lineage>
        <taxon>Bacteria</taxon>
        <taxon>Bacillati</taxon>
        <taxon>Actinomycetota</taxon>
        <taxon>Actinomycetes</taxon>
        <taxon>Mycobacteriales</taxon>
        <taxon>Dietziaceae</taxon>
        <taxon>Dietzia</taxon>
    </lineage>
</organism>
<reference evidence="1 2" key="1">
    <citation type="submission" date="2017-05" db="EMBL/GenBank/DDBJ databases">
        <authorList>
            <person name="Varghese N."/>
            <person name="Submissions S."/>
        </authorList>
    </citation>
    <scope>NUCLEOTIDE SEQUENCE [LARGE SCALE GENOMIC DNA]</scope>
    <source>
        <strain evidence="1 2">DSM 45139</strain>
    </source>
</reference>
<proteinExistence type="predicted"/>
<name>A0ABY1N460_9ACTN</name>
<evidence type="ECO:0000313" key="2">
    <source>
        <dbReference type="Proteomes" id="UP000315460"/>
    </source>
</evidence>
<sequence>MAETLSRLTFLDHGLPTPETQANIFDTHGNRIARVGFL</sequence>
<protein>
    <submittedName>
        <fullName evidence="1">Uncharacterized protein</fullName>
    </submittedName>
</protein>
<keyword evidence="2" id="KW-1185">Reference proteome</keyword>
<dbReference type="Proteomes" id="UP000315460">
    <property type="component" value="Unassembled WGS sequence"/>
</dbReference>
<evidence type="ECO:0000313" key="1">
    <source>
        <dbReference type="EMBL" id="SMO86298.1"/>
    </source>
</evidence>
<accession>A0ABY1N460</accession>
<comment type="caution">
    <text evidence="1">The sequence shown here is derived from an EMBL/GenBank/DDBJ whole genome shotgun (WGS) entry which is preliminary data.</text>
</comment>
<dbReference type="EMBL" id="FXTG01000009">
    <property type="protein sequence ID" value="SMO86298.1"/>
    <property type="molecule type" value="Genomic_DNA"/>
</dbReference>